<gene>
    <name evidence="1" type="ORF">CfE428DRAFT_3959</name>
</gene>
<keyword evidence="2" id="KW-1185">Reference proteome</keyword>
<sequence length="58" mass="6197">MRPDTSDHALPRIVAMFPLDLHCAPPAFGGGAVAEAVRRQSAYAVTELASVGRFTYAH</sequence>
<evidence type="ECO:0000313" key="1">
    <source>
        <dbReference type="EMBL" id="EDY18574.1"/>
    </source>
</evidence>
<proteinExistence type="predicted"/>
<reference evidence="1 2" key="1">
    <citation type="journal article" date="2011" name="J. Bacteriol.">
        <title>Genome sequence of Chthoniobacter flavus Ellin428, an aerobic heterotrophic soil bacterium.</title>
        <authorList>
            <person name="Kant R."/>
            <person name="van Passel M.W."/>
            <person name="Palva A."/>
            <person name="Lucas S."/>
            <person name="Lapidus A."/>
            <person name="Glavina Del Rio T."/>
            <person name="Dalin E."/>
            <person name="Tice H."/>
            <person name="Bruce D."/>
            <person name="Goodwin L."/>
            <person name="Pitluck S."/>
            <person name="Larimer F.W."/>
            <person name="Land M.L."/>
            <person name="Hauser L."/>
            <person name="Sangwan P."/>
            <person name="de Vos W.M."/>
            <person name="Janssen P.H."/>
            <person name="Smidt H."/>
        </authorList>
    </citation>
    <scope>NUCLEOTIDE SEQUENCE [LARGE SCALE GENOMIC DNA]</scope>
    <source>
        <strain evidence="1 2">Ellin428</strain>
    </source>
</reference>
<evidence type="ECO:0000313" key="2">
    <source>
        <dbReference type="Proteomes" id="UP000005824"/>
    </source>
</evidence>
<comment type="caution">
    <text evidence="1">The sequence shown here is derived from an EMBL/GenBank/DDBJ whole genome shotgun (WGS) entry which is preliminary data.</text>
</comment>
<protein>
    <submittedName>
        <fullName evidence="1">Uncharacterized protein</fullName>
    </submittedName>
</protein>
<accession>B4D4X1</accession>
<dbReference type="InParanoid" id="B4D4X1"/>
<dbReference type="AlphaFoldDB" id="B4D4X1"/>
<name>B4D4X1_9BACT</name>
<organism evidence="1 2">
    <name type="scientific">Chthoniobacter flavus Ellin428</name>
    <dbReference type="NCBI Taxonomy" id="497964"/>
    <lineage>
        <taxon>Bacteria</taxon>
        <taxon>Pseudomonadati</taxon>
        <taxon>Verrucomicrobiota</taxon>
        <taxon>Spartobacteria</taxon>
        <taxon>Chthoniobacterales</taxon>
        <taxon>Chthoniobacteraceae</taxon>
        <taxon>Chthoniobacter</taxon>
    </lineage>
</organism>
<dbReference type="EMBL" id="ABVL01000012">
    <property type="protein sequence ID" value="EDY18574.1"/>
    <property type="molecule type" value="Genomic_DNA"/>
</dbReference>
<dbReference type="Proteomes" id="UP000005824">
    <property type="component" value="Unassembled WGS sequence"/>
</dbReference>